<protein>
    <recommendedName>
        <fullName evidence="3">Remorin C-terminal domain-containing protein</fullName>
    </recommendedName>
</protein>
<sequence>MEKGNSWRWRGAMQVGKDVVSLGGVSDPKQLDCRHPQLHPRPFSLGRSFAGVDGYGGGYHSPRTPSEDGGETALLLPKIADNSGRSRDLPPSPSPMRSPVSSFPFSPPSEMYYSQGASDFYTPSGLQVALLSSLPPTPFYVCWMIRRGLWLSKASSWFLKTKSSVKTSTRRCSITGGTSASLSGLYPCDPTASSHSGDRANVGAGSSGDENSDMESAIDDHLQWATRRSRGPVYSPASGNEMNKIEARLEQWTEARTLQLLRKLKKKEDEIVEWENLETMKARMRMREFEVKLEDKWDKAMEKMQRSILSAQKKAEKKKLKERASADRKVMEVVGAVEKRGGSTGKLPCKLICL</sequence>
<dbReference type="OrthoDB" id="785503at2759"/>
<feature type="domain" description="Remorin C-terminal" evidence="3">
    <location>
        <begin position="244"/>
        <end position="348"/>
    </location>
</feature>
<accession>A0A7I8L0P9</accession>
<keyword evidence="5" id="KW-1185">Reference proteome</keyword>
<organism evidence="4 5">
    <name type="scientific">Spirodela intermedia</name>
    <name type="common">Intermediate duckweed</name>
    <dbReference type="NCBI Taxonomy" id="51605"/>
    <lineage>
        <taxon>Eukaryota</taxon>
        <taxon>Viridiplantae</taxon>
        <taxon>Streptophyta</taxon>
        <taxon>Embryophyta</taxon>
        <taxon>Tracheophyta</taxon>
        <taxon>Spermatophyta</taxon>
        <taxon>Magnoliopsida</taxon>
        <taxon>Liliopsida</taxon>
        <taxon>Araceae</taxon>
        <taxon>Lemnoideae</taxon>
        <taxon>Spirodela</taxon>
    </lineage>
</organism>
<comment type="similarity">
    <text evidence="1">Belongs to the remorin family.</text>
</comment>
<feature type="region of interest" description="Disordered" evidence="2">
    <location>
        <begin position="80"/>
        <end position="101"/>
    </location>
</feature>
<evidence type="ECO:0000256" key="1">
    <source>
        <dbReference type="ARBA" id="ARBA00005711"/>
    </source>
</evidence>
<evidence type="ECO:0000256" key="2">
    <source>
        <dbReference type="SAM" id="MobiDB-lite"/>
    </source>
</evidence>
<proteinExistence type="inferred from homology"/>
<evidence type="ECO:0000259" key="3">
    <source>
        <dbReference type="Pfam" id="PF03763"/>
    </source>
</evidence>
<dbReference type="Proteomes" id="UP000663760">
    <property type="component" value="Chromosome 10"/>
</dbReference>
<name>A0A7I8L0P9_SPIIN</name>
<dbReference type="InterPro" id="IPR005516">
    <property type="entry name" value="Remorin_C"/>
</dbReference>
<feature type="region of interest" description="Disordered" evidence="2">
    <location>
        <begin position="190"/>
        <end position="214"/>
    </location>
</feature>
<dbReference type="Pfam" id="PF03763">
    <property type="entry name" value="Remorin_C"/>
    <property type="match status" value="1"/>
</dbReference>
<dbReference type="PANTHER" id="PTHR31471">
    <property type="entry name" value="OS02G0116800 PROTEIN"/>
    <property type="match status" value="1"/>
</dbReference>
<evidence type="ECO:0000313" key="4">
    <source>
        <dbReference type="EMBL" id="CAA7403600.1"/>
    </source>
</evidence>
<evidence type="ECO:0000313" key="5">
    <source>
        <dbReference type="Proteomes" id="UP000663760"/>
    </source>
</evidence>
<gene>
    <name evidence="4" type="ORF">SI8410_10014278</name>
</gene>
<reference evidence="4" key="1">
    <citation type="submission" date="2020-02" db="EMBL/GenBank/DDBJ databases">
        <authorList>
            <person name="Scholz U."/>
            <person name="Mascher M."/>
            <person name="Fiebig A."/>
        </authorList>
    </citation>
    <scope>NUCLEOTIDE SEQUENCE</scope>
</reference>
<dbReference type="PANTHER" id="PTHR31471:SF53">
    <property type="entry name" value="OS02G0658400 PROTEIN"/>
    <property type="match status" value="1"/>
</dbReference>
<dbReference type="EMBL" id="LR746273">
    <property type="protein sequence ID" value="CAA7403600.1"/>
    <property type="molecule type" value="Genomic_DNA"/>
</dbReference>
<dbReference type="AlphaFoldDB" id="A0A7I8L0P9"/>